<protein>
    <recommendedName>
        <fullName evidence="7">UDP-N-acetylmuramoyl-L-alanyl-D-glutamate--2,6-diaminopimelate ligase</fullName>
        <ecNumber evidence="7">6.3.2.13</ecNumber>
    </recommendedName>
    <alternativeName>
        <fullName evidence="7">Meso-A2pm-adding enzyme</fullName>
    </alternativeName>
    <alternativeName>
        <fullName evidence="7">Meso-diaminopimelate-adding enzyme</fullName>
    </alternativeName>
    <alternativeName>
        <fullName evidence="7">UDP-MurNAc-L-Ala-D-Glu:meso-diaminopimelate ligase</fullName>
    </alternativeName>
    <alternativeName>
        <fullName evidence="7">UDP-MurNAc-tripeptide synthetase</fullName>
    </alternativeName>
    <alternativeName>
        <fullName evidence="7">UDP-N-acetylmuramyl-tripeptide synthetase</fullName>
    </alternativeName>
</protein>
<comment type="PTM">
    <text evidence="7">Carboxylation is probably crucial for Mg(2+) binding and, consequently, for the gamma-phosphate positioning of ATP.</text>
</comment>
<keyword evidence="4 7" id="KW-0573">Peptidoglycan synthesis</keyword>
<keyword evidence="2 7" id="KW-0132">Cell division</keyword>
<evidence type="ECO:0000313" key="13">
    <source>
        <dbReference type="Proteomes" id="UP000800981"/>
    </source>
</evidence>
<organism evidence="12 13">
    <name type="scientific">Motilibacter deserti</name>
    <dbReference type="NCBI Taxonomy" id="2714956"/>
    <lineage>
        <taxon>Bacteria</taxon>
        <taxon>Bacillati</taxon>
        <taxon>Actinomycetota</taxon>
        <taxon>Actinomycetes</taxon>
        <taxon>Motilibacterales</taxon>
        <taxon>Motilibacteraceae</taxon>
        <taxon>Motilibacter</taxon>
    </lineage>
</organism>
<feature type="domain" description="Mur ligase N-terminal catalytic" evidence="9">
    <location>
        <begin position="42"/>
        <end position="116"/>
    </location>
</feature>
<dbReference type="Pfam" id="PF01225">
    <property type="entry name" value="Mur_ligase"/>
    <property type="match status" value="1"/>
</dbReference>
<keyword evidence="7" id="KW-0963">Cytoplasm</keyword>
<evidence type="ECO:0000313" key="12">
    <source>
        <dbReference type="EMBL" id="NHC12301.1"/>
    </source>
</evidence>
<feature type="binding site" evidence="7">
    <location>
        <position position="487"/>
    </location>
    <ligand>
        <name>meso-2,6-diaminopimelate</name>
        <dbReference type="ChEBI" id="CHEBI:57791"/>
    </ligand>
</feature>
<feature type="domain" description="Mur ligase central" evidence="11">
    <location>
        <begin position="129"/>
        <end position="331"/>
    </location>
</feature>
<keyword evidence="7" id="KW-0067">ATP-binding</keyword>
<comment type="catalytic activity">
    <reaction evidence="7">
        <text>UDP-N-acetyl-alpha-D-muramoyl-L-alanyl-D-glutamate + meso-2,6-diaminopimelate + ATP = UDP-N-acetyl-alpha-D-muramoyl-L-alanyl-gamma-D-glutamyl-meso-2,6-diaminopimelate + ADP + phosphate + H(+)</text>
        <dbReference type="Rhea" id="RHEA:23676"/>
        <dbReference type="ChEBI" id="CHEBI:15378"/>
        <dbReference type="ChEBI" id="CHEBI:30616"/>
        <dbReference type="ChEBI" id="CHEBI:43474"/>
        <dbReference type="ChEBI" id="CHEBI:57791"/>
        <dbReference type="ChEBI" id="CHEBI:83900"/>
        <dbReference type="ChEBI" id="CHEBI:83905"/>
        <dbReference type="ChEBI" id="CHEBI:456216"/>
        <dbReference type="EC" id="6.3.2.13"/>
    </reaction>
</comment>
<dbReference type="PANTHER" id="PTHR23135">
    <property type="entry name" value="MUR LIGASE FAMILY MEMBER"/>
    <property type="match status" value="1"/>
</dbReference>
<sequence length="518" mass="52340">MPDRTSPAFPRPSGLPARSLAEAAARVAAALPEGADPELALSGVTLRSGDVRPGDLYAALPGSAHHGAEFAAAAVEAGAVAVLTDPDGAAMLESVGVPVLVADSPRAVLGELAAFVYGNPAEGLLLLGVTGTSGKTTTAYLLEAGLRAAGHTTGLIGTVETRIGDEALASTLTTPEAPDLQALFAVMRERGVTAVAMEVSSHALALGRVDGTVFDVAAFTNLGRDHLDFHPDLESYFLAKASLFTPARARAAVVTVDGEHGVRLVGLAAEAGLPVTTVTTGSGDAAWRAADVEVGPEGSRLRALGPDEECELVVGLPGAYNVANGLLALAALDAAGVPAKTAAPALAAVRVPGRMERVPDAGTGIVGVVDYAHKPDAVEAALSAVRAAVAGRVLVVLGAGGDRDREKRPLMGEAAARRADVLVVTDDNPRSERPGDIRSAVLAGARGVPLPRRAVVLELGDRRGAIRAAVGLARPGDAVVVLGKGHERGQSAGGVVTPFDDRDELADALEALASEAAE</sequence>
<evidence type="ECO:0000256" key="2">
    <source>
        <dbReference type="ARBA" id="ARBA00022618"/>
    </source>
</evidence>
<dbReference type="NCBIfam" id="NF001124">
    <property type="entry name" value="PRK00139.1-2"/>
    <property type="match status" value="1"/>
</dbReference>
<dbReference type="EMBL" id="JAANNP010000001">
    <property type="protein sequence ID" value="NHC12301.1"/>
    <property type="molecule type" value="Genomic_DNA"/>
</dbReference>
<keyword evidence="13" id="KW-1185">Reference proteome</keyword>
<dbReference type="HAMAP" id="MF_00208">
    <property type="entry name" value="MurE"/>
    <property type="match status" value="1"/>
</dbReference>
<feature type="binding site" evidence="7">
    <location>
        <position position="483"/>
    </location>
    <ligand>
        <name>meso-2,6-diaminopimelate</name>
        <dbReference type="ChEBI" id="CHEBI:57791"/>
    </ligand>
</feature>
<dbReference type="InterPro" id="IPR013221">
    <property type="entry name" value="Mur_ligase_cen"/>
</dbReference>
<dbReference type="InterPro" id="IPR000713">
    <property type="entry name" value="Mur_ligase_N"/>
</dbReference>
<feature type="binding site" evidence="7">
    <location>
        <position position="208"/>
    </location>
    <ligand>
        <name>UDP-N-acetyl-alpha-D-muramoyl-L-alanyl-D-glutamate</name>
        <dbReference type="ChEBI" id="CHEBI:83900"/>
    </ligand>
</feature>
<comment type="caution">
    <text evidence="7">Lacks conserved residue(s) required for the propagation of feature annotation.</text>
</comment>
<feature type="binding site" evidence="7">
    <location>
        <begin position="131"/>
        <end position="137"/>
    </location>
    <ligand>
        <name>ATP</name>
        <dbReference type="ChEBI" id="CHEBI:30616"/>
    </ligand>
</feature>
<dbReference type="InterPro" id="IPR004101">
    <property type="entry name" value="Mur_ligase_C"/>
</dbReference>
<comment type="caution">
    <text evidence="12">The sequence shown here is derived from an EMBL/GenBank/DDBJ whole genome shotgun (WGS) entry which is preliminary data.</text>
</comment>
<feature type="binding site" evidence="7">
    <location>
        <begin position="173"/>
        <end position="174"/>
    </location>
    <ligand>
        <name>UDP-N-acetyl-alpha-D-muramoyl-L-alanyl-D-glutamate</name>
        <dbReference type="ChEBI" id="CHEBI:83900"/>
    </ligand>
</feature>
<dbReference type="InterPro" id="IPR005761">
    <property type="entry name" value="UDP-N-AcMur-Glu-dNH2Pim_ligase"/>
</dbReference>
<evidence type="ECO:0000259" key="9">
    <source>
        <dbReference type="Pfam" id="PF01225"/>
    </source>
</evidence>
<feature type="modified residue" description="N6-carboxylysine" evidence="7">
    <location>
        <position position="240"/>
    </location>
</feature>
<evidence type="ECO:0000256" key="3">
    <source>
        <dbReference type="ARBA" id="ARBA00022960"/>
    </source>
</evidence>
<dbReference type="InterPro" id="IPR035911">
    <property type="entry name" value="MurE/MurF_N"/>
</dbReference>
<dbReference type="SUPFAM" id="SSF53244">
    <property type="entry name" value="MurD-like peptide ligases, peptide-binding domain"/>
    <property type="match status" value="1"/>
</dbReference>
<comment type="similarity">
    <text evidence="1 7">Belongs to the MurCDEF family. MurE subfamily.</text>
</comment>
<comment type="subcellular location">
    <subcellularLocation>
        <location evidence="7 8">Cytoplasm</location>
    </subcellularLocation>
</comment>
<dbReference type="SUPFAM" id="SSF63418">
    <property type="entry name" value="MurE/MurF N-terminal domain"/>
    <property type="match status" value="1"/>
</dbReference>
<comment type="pathway">
    <text evidence="7 8">Cell wall biogenesis; peptidoglycan biosynthesis.</text>
</comment>
<evidence type="ECO:0000256" key="8">
    <source>
        <dbReference type="RuleBase" id="RU004135"/>
    </source>
</evidence>
<dbReference type="GO" id="GO:0008765">
    <property type="term" value="F:UDP-N-acetylmuramoylalanyl-D-glutamate-2,6-diaminopimelate ligase activity"/>
    <property type="evidence" value="ECO:0007669"/>
    <property type="project" value="UniProtKB-EC"/>
</dbReference>
<gene>
    <name evidence="7" type="primary">murE</name>
    <name evidence="12" type="ORF">G9H71_00710</name>
</gene>
<dbReference type="InterPro" id="IPR036615">
    <property type="entry name" value="Mur_ligase_C_dom_sf"/>
</dbReference>
<proteinExistence type="inferred from homology"/>
<keyword evidence="7 12" id="KW-0436">Ligase</keyword>
<feature type="domain" description="Mur ligase C-terminal" evidence="10">
    <location>
        <begin position="353"/>
        <end position="485"/>
    </location>
</feature>
<evidence type="ECO:0000259" key="10">
    <source>
        <dbReference type="Pfam" id="PF02875"/>
    </source>
</evidence>
<dbReference type="Pfam" id="PF02875">
    <property type="entry name" value="Mur_ligase_C"/>
    <property type="match status" value="1"/>
</dbReference>
<dbReference type="PANTHER" id="PTHR23135:SF4">
    <property type="entry name" value="UDP-N-ACETYLMURAMOYL-L-ALANYL-D-GLUTAMATE--2,6-DIAMINOPIMELATE LIGASE MURE HOMOLOG, CHLOROPLASTIC"/>
    <property type="match status" value="1"/>
</dbReference>
<feature type="binding site" evidence="7">
    <location>
        <position position="48"/>
    </location>
    <ligand>
        <name>UDP-N-acetyl-alpha-D-muramoyl-L-alanyl-D-glutamate</name>
        <dbReference type="ChEBI" id="CHEBI:83900"/>
    </ligand>
</feature>
<keyword evidence="7" id="KW-0547">Nucleotide-binding</keyword>
<dbReference type="Pfam" id="PF08245">
    <property type="entry name" value="Mur_ligase_M"/>
    <property type="match status" value="1"/>
</dbReference>
<keyword evidence="6 7" id="KW-0961">Cell wall biogenesis/degradation</keyword>
<dbReference type="Proteomes" id="UP000800981">
    <property type="component" value="Unassembled WGS sequence"/>
</dbReference>
<comment type="cofactor">
    <cofactor evidence="7">
        <name>Mg(2+)</name>
        <dbReference type="ChEBI" id="CHEBI:18420"/>
    </cofactor>
</comment>
<evidence type="ECO:0000256" key="5">
    <source>
        <dbReference type="ARBA" id="ARBA00023306"/>
    </source>
</evidence>
<dbReference type="Gene3D" id="3.40.1390.10">
    <property type="entry name" value="MurE/MurF, N-terminal domain"/>
    <property type="match status" value="1"/>
</dbReference>
<feature type="binding site" evidence="7">
    <location>
        <begin position="427"/>
        <end position="430"/>
    </location>
    <ligand>
        <name>meso-2,6-diaminopimelate</name>
        <dbReference type="ChEBI" id="CHEBI:57791"/>
    </ligand>
</feature>
<accession>A0ABX0GRB1</accession>
<feature type="binding site" evidence="7">
    <location>
        <position position="46"/>
    </location>
    <ligand>
        <name>UDP-N-acetyl-alpha-D-muramoyl-L-alanyl-D-glutamate</name>
        <dbReference type="ChEBI" id="CHEBI:83900"/>
    </ligand>
</feature>
<feature type="short sequence motif" description="Meso-diaminopimelate recognition motif" evidence="7">
    <location>
        <begin position="427"/>
        <end position="430"/>
    </location>
</feature>
<dbReference type="SUPFAM" id="SSF53623">
    <property type="entry name" value="MurD-like peptide ligases, catalytic domain"/>
    <property type="match status" value="1"/>
</dbReference>
<keyword evidence="3 7" id="KW-0133">Cell shape</keyword>
<keyword evidence="5 7" id="KW-0131">Cell cycle</keyword>
<evidence type="ECO:0000256" key="6">
    <source>
        <dbReference type="ARBA" id="ARBA00023316"/>
    </source>
</evidence>
<comment type="function">
    <text evidence="7">Catalyzes the addition of meso-diaminopimelic acid to the nucleotide precursor UDP-N-acetylmuramoyl-L-alanyl-D-glutamate (UMAG) in the biosynthesis of bacterial cell-wall peptidoglycan.</text>
</comment>
<keyword evidence="7" id="KW-0460">Magnesium</keyword>
<dbReference type="NCBIfam" id="NF001126">
    <property type="entry name" value="PRK00139.1-4"/>
    <property type="match status" value="1"/>
</dbReference>
<feature type="binding site" evidence="7">
    <location>
        <position position="200"/>
    </location>
    <ligand>
        <name>UDP-N-acetyl-alpha-D-muramoyl-L-alanyl-D-glutamate</name>
        <dbReference type="ChEBI" id="CHEBI:83900"/>
    </ligand>
</feature>
<dbReference type="NCBIfam" id="TIGR01085">
    <property type="entry name" value="murE"/>
    <property type="match status" value="1"/>
</dbReference>
<evidence type="ECO:0000259" key="11">
    <source>
        <dbReference type="Pfam" id="PF08245"/>
    </source>
</evidence>
<feature type="binding site" evidence="7">
    <location>
        <position position="403"/>
    </location>
    <ligand>
        <name>meso-2,6-diaminopimelate</name>
        <dbReference type="ChEBI" id="CHEBI:57791"/>
    </ligand>
</feature>
<evidence type="ECO:0000256" key="1">
    <source>
        <dbReference type="ARBA" id="ARBA00005898"/>
    </source>
</evidence>
<dbReference type="EC" id="6.3.2.13" evidence="7"/>
<dbReference type="Gene3D" id="3.40.1190.10">
    <property type="entry name" value="Mur-like, catalytic domain"/>
    <property type="match status" value="1"/>
</dbReference>
<name>A0ABX0GRB1_9ACTN</name>
<dbReference type="RefSeq" id="WP_166276432.1">
    <property type="nucleotide sequence ID" value="NZ_JAANNP010000001.1"/>
</dbReference>
<reference evidence="12 13" key="1">
    <citation type="submission" date="2020-03" db="EMBL/GenBank/DDBJ databases">
        <title>Two novel Motilibacter sp.</title>
        <authorList>
            <person name="Liu S."/>
        </authorList>
    </citation>
    <scope>NUCLEOTIDE SEQUENCE [LARGE SCALE GENOMIC DNA]</scope>
    <source>
        <strain evidence="12 13">E257</strain>
    </source>
</reference>
<dbReference type="InterPro" id="IPR036565">
    <property type="entry name" value="Mur-like_cat_sf"/>
</dbReference>
<evidence type="ECO:0000256" key="4">
    <source>
        <dbReference type="ARBA" id="ARBA00022984"/>
    </source>
</evidence>
<dbReference type="Gene3D" id="3.90.190.20">
    <property type="entry name" value="Mur ligase, C-terminal domain"/>
    <property type="match status" value="1"/>
</dbReference>
<evidence type="ECO:0000256" key="7">
    <source>
        <dbReference type="HAMAP-Rule" id="MF_00208"/>
    </source>
</evidence>